<proteinExistence type="predicted"/>
<dbReference type="Proteomes" id="UP000243140">
    <property type="component" value="Unassembled WGS sequence"/>
</dbReference>
<keyword evidence="2" id="KW-1185">Reference proteome</keyword>
<evidence type="ECO:0008006" key="3">
    <source>
        <dbReference type="Google" id="ProtNLM"/>
    </source>
</evidence>
<protein>
    <recommendedName>
        <fullName evidence="3">Antitoxin</fullName>
    </recommendedName>
</protein>
<evidence type="ECO:0000313" key="1">
    <source>
        <dbReference type="EMBL" id="ORA82094.1"/>
    </source>
</evidence>
<gene>
    <name evidence="1" type="ORF">BST29_12950</name>
</gene>
<reference evidence="1 2" key="1">
    <citation type="submission" date="2017-02" db="EMBL/GenBank/DDBJ databases">
        <title>The new phylogeny of genus Mycobacterium.</title>
        <authorList>
            <person name="Tortoli E."/>
            <person name="Trovato A."/>
            <person name="Cirillo D.M."/>
        </authorList>
    </citation>
    <scope>NUCLEOTIDE SEQUENCE [LARGE SCALE GENOMIC DNA]</scope>
    <source>
        <strain evidence="1 2">IP1130001</strain>
    </source>
</reference>
<dbReference type="EMBL" id="MVHV01000011">
    <property type="protein sequence ID" value="ORA82094.1"/>
    <property type="molecule type" value="Genomic_DNA"/>
</dbReference>
<dbReference type="RefSeq" id="WP_083010776.1">
    <property type="nucleotide sequence ID" value="NZ_CP060015.1"/>
</dbReference>
<organism evidence="1 2">
    <name type="scientific">Mycobacterium malmoense</name>
    <dbReference type="NCBI Taxonomy" id="1780"/>
    <lineage>
        <taxon>Bacteria</taxon>
        <taxon>Bacillati</taxon>
        <taxon>Actinomycetota</taxon>
        <taxon>Actinomycetes</taxon>
        <taxon>Mycobacteriales</taxon>
        <taxon>Mycobacteriaceae</taxon>
        <taxon>Mycobacterium</taxon>
    </lineage>
</organism>
<accession>A0ABX3SSH4</accession>
<sequence length="70" mass="7820">MTDCPDEESFEMDLAINAPDLQTARDRALFSAITHQLVTPPAFEQWWVAGLPKWSEVSGPPVMDDADDDK</sequence>
<evidence type="ECO:0000313" key="2">
    <source>
        <dbReference type="Proteomes" id="UP000243140"/>
    </source>
</evidence>
<name>A0ABX3SSH4_MYCMA</name>
<comment type="caution">
    <text evidence="1">The sequence shown here is derived from an EMBL/GenBank/DDBJ whole genome shotgun (WGS) entry which is preliminary data.</text>
</comment>